<evidence type="ECO:0000313" key="2">
    <source>
        <dbReference type="EMBL" id="OLP78373.1"/>
    </source>
</evidence>
<dbReference type="AlphaFoldDB" id="A0A1Q9C618"/>
<protein>
    <submittedName>
        <fullName evidence="2">Uncharacterized protein</fullName>
    </submittedName>
</protein>
<accession>A0A1Q9C618</accession>
<feature type="transmembrane region" description="Helical" evidence="1">
    <location>
        <begin position="61"/>
        <end position="82"/>
    </location>
</feature>
<dbReference type="EMBL" id="LSRX01001621">
    <property type="protein sequence ID" value="OLP78373.1"/>
    <property type="molecule type" value="Genomic_DNA"/>
</dbReference>
<evidence type="ECO:0000313" key="3">
    <source>
        <dbReference type="Proteomes" id="UP000186817"/>
    </source>
</evidence>
<feature type="transmembrane region" description="Helical" evidence="1">
    <location>
        <begin position="20"/>
        <end position="41"/>
    </location>
</feature>
<comment type="caution">
    <text evidence="2">The sequence shown here is derived from an EMBL/GenBank/DDBJ whole genome shotgun (WGS) entry which is preliminary data.</text>
</comment>
<keyword evidence="1" id="KW-0812">Transmembrane</keyword>
<sequence length="91" mass="9760">MVGYCRPGLSGQIIRKMGLLAGWLVGRLAAFVASLISARLGTPLPGMFSDRDDIQVVGTPIQWFFACVAAALLGRVLVLVPVRLGTGRPWH</sequence>
<gene>
    <name evidence="2" type="ORF">AK812_SmicGene41461</name>
</gene>
<keyword evidence="1" id="KW-0472">Membrane</keyword>
<evidence type="ECO:0000256" key="1">
    <source>
        <dbReference type="SAM" id="Phobius"/>
    </source>
</evidence>
<proteinExistence type="predicted"/>
<organism evidence="2 3">
    <name type="scientific">Symbiodinium microadriaticum</name>
    <name type="common">Dinoflagellate</name>
    <name type="synonym">Zooxanthella microadriatica</name>
    <dbReference type="NCBI Taxonomy" id="2951"/>
    <lineage>
        <taxon>Eukaryota</taxon>
        <taxon>Sar</taxon>
        <taxon>Alveolata</taxon>
        <taxon>Dinophyceae</taxon>
        <taxon>Suessiales</taxon>
        <taxon>Symbiodiniaceae</taxon>
        <taxon>Symbiodinium</taxon>
    </lineage>
</organism>
<dbReference type="Proteomes" id="UP000186817">
    <property type="component" value="Unassembled WGS sequence"/>
</dbReference>
<keyword evidence="1" id="KW-1133">Transmembrane helix</keyword>
<keyword evidence="3" id="KW-1185">Reference proteome</keyword>
<name>A0A1Q9C618_SYMMI</name>
<dbReference type="OrthoDB" id="10376738at2759"/>
<reference evidence="2 3" key="1">
    <citation type="submission" date="2016-02" db="EMBL/GenBank/DDBJ databases">
        <title>Genome analysis of coral dinoflagellate symbionts highlights evolutionary adaptations to a symbiotic lifestyle.</title>
        <authorList>
            <person name="Aranda M."/>
            <person name="Li Y."/>
            <person name="Liew Y.J."/>
            <person name="Baumgarten S."/>
            <person name="Simakov O."/>
            <person name="Wilson M."/>
            <person name="Piel J."/>
            <person name="Ashoor H."/>
            <person name="Bougouffa S."/>
            <person name="Bajic V.B."/>
            <person name="Ryu T."/>
            <person name="Ravasi T."/>
            <person name="Bayer T."/>
            <person name="Micklem G."/>
            <person name="Kim H."/>
            <person name="Bhak J."/>
            <person name="Lajeunesse T.C."/>
            <person name="Voolstra C.R."/>
        </authorList>
    </citation>
    <scope>NUCLEOTIDE SEQUENCE [LARGE SCALE GENOMIC DNA]</scope>
    <source>
        <strain evidence="2 3">CCMP2467</strain>
    </source>
</reference>